<proteinExistence type="predicted"/>
<protein>
    <submittedName>
        <fullName evidence="2">Uncharacterized protein</fullName>
    </submittedName>
</protein>
<sequence length="103" mass="11615">MAIAAFTISIIGILISIITLWRTLFYEKQRQDTVINAVFPTPEDVPPLARMIYIELMIANNSKLPLPISNATIVIEDGLKRQITTTSKKFTSTAFRYNSLIAR</sequence>
<feature type="transmembrane region" description="Helical" evidence="1">
    <location>
        <begin position="6"/>
        <end position="25"/>
    </location>
</feature>
<keyword evidence="1" id="KW-0812">Transmembrane</keyword>
<dbReference type="EMBL" id="CP037940">
    <property type="protein sequence ID" value="QBO36943.1"/>
    <property type="molecule type" value="Genomic_DNA"/>
</dbReference>
<dbReference type="AlphaFoldDB" id="A0A4P6YW05"/>
<evidence type="ECO:0000313" key="2">
    <source>
        <dbReference type="EMBL" id="QBO36943.1"/>
    </source>
</evidence>
<dbReference type="RefSeq" id="WP_133364020.1">
    <property type="nucleotide sequence ID" value="NZ_CP037940.1"/>
</dbReference>
<reference evidence="3" key="1">
    <citation type="submission" date="2019-03" db="EMBL/GenBank/DDBJ databases">
        <title>Weissella sp. 26KH-42 Genome sequencing.</title>
        <authorList>
            <person name="Heo J."/>
            <person name="Kim S.-J."/>
            <person name="Kim J.-S."/>
            <person name="Hong S.-B."/>
            <person name="Kwon S.-W."/>
        </authorList>
    </citation>
    <scope>NUCLEOTIDE SEQUENCE [LARGE SCALE GENOMIC DNA]</scope>
    <source>
        <strain evidence="3">26KH-42</strain>
    </source>
</reference>
<keyword evidence="1" id="KW-1133">Transmembrane helix</keyword>
<name>A0A4P6YW05_9LACO</name>
<evidence type="ECO:0000313" key="3">
    <source>
        <dbReference type="Proteomes" id="UP000292886"/>
    </source>
</evidence>
<dbReference type="KEGG" id="wei:EQG49_11050"/>
<gene>
    <name evidence="2" type="ORF">EQG49_11050</name>
</gene>
<dbReference type="Proteomes" id="UP000292886">
    <property type="component" value="Chromosome"/>
</dbReference>
<evidence type="ECO:0000256" key="1">
    <source>
        <dbReference type="SAM" id="Phobius"/>
    </source>
</evidence>
<keyword evidence="3" id="KW-1185">Reference proteome</keyword>
<accession>A0A4P6YW05</accession>
<organism evidence="2 3">
    <name type="scientific">Periweissella cryptocerci</name>
    <dbReference type="NCBI Taxonomy" id="2506420"/>
    <lineage>
        <taxon>Bacteria</taxon>
        <taxon>Bacillati</taxon>
        <taxon>Bacillota</taxon>
        <taxon>Bacilli</taxon>
        <taxon>Lactobacillales</taxon>
        <taxon>Lactobacillaceae</taxon>
        <taxon>Periweissella</taxon>
    </lineage>
</organism>
<keyword evidence="1" id="KW-0472">Membrane</keyword>